<reference evidence="2 3" key="1">
    <citation type="submission" date="2015-10" db="EMBL/GenBank/DDBJ databases">
        <title>Genomic differences between typical nodule nitrogen-fixing rhizobial strains and those coming from bean seeds.</title>
        <authorList>
            <person name="Peralta H."/>
            <person name="Aguilar-Vera A."/>
            <person name="Diaz R."/>
            <person name="Mora Y."/>
            <person name="Martinez-Batallar G."/>
            <person name="Salazar E."/>
            <person name="Vargas-Lagunas C."/>
            <person name="Encarnacion S."/>
            <person name="Girard L."/>
            <person name="Mora J."/>
        </authorList>
    </citation>
    <scope>NUCLEOTIDE SEQUENCE [LARGE SCALE GENOMIC DNA]</scope>
    <source>
        <strain evidence="2 3">CFNEI 73</strain>
        <plasmid evidence="2 3">C</plasmid>
    </source>
</reference>
<keyword evidence="3" id="KW-1185">Reference proteome</keyword>
<organism evidence="2 3">
    <name type="scientific">Sinorhizobium americanum</name>
    <dbReference type="NCBI Taxonomy" id="194963"/>
    <lineage>
        <taxon>Bacteria</taxon>
        <taxon>Pseudomonadati</taxon>
        <taxon>Pseudomonadota</taxon>
        <taxon>Alphaproteobacteria</taxon>
        <taxon>Hyphomicrobiales</taxon>
        <taxon>Rhizobiaceae</taxon>
        <taxon>Sinorhizobium/Ensifer group</taxon>
        <taxon>Sinorhizobium</taxon>
    </lineage>
</organism>
<dbReference type="EMBL" id="CP013110">
    <property type="protein sequence ID" value="APG95492.1"/>
    <property type="molecule type" value="Genomic_DNA"/>
</dbReference>
<keyword evidence="1" id="KW-0812">Transmembrane</keyword>
<keyword evidence="1" id="KW-0472">Membrane</keyword>
<dbReference type="Proteomes" id="UP000182306">
    <property type="component" value="Plasmid C"/>
</dbReference>
<protein>
    <submittedName>
        <fullName evidence="2">Uncharacterized protein</fullName>
    </submittedName>
</protein>
<name>A0A1L3LZH2_9HYPH</name>
<evidence type="ECO:0000313" key="3">
    <source>
        <dbReference type="Proteomes" id="UP000182306"/>
    </source>
</evidence>
<evidence type="ECO:0000313" key="2">
    <source>
        <dbReference type="EMBL" id="APG95492.1"/>
    </source>
</evidence>
<dbReference type="AlphaFoldDB" id="A0A1L3LZH2"/>
<gene>
    <name evidence="2" type="ORF">SAMCFNEI73_pC1788</name>
</gene>
<sequence>MDKHGRYLSYFFTHRKREAKVLTATWAIALSFFVTTWFPSTL</sequence>
<keyword evidence="1" id="KW-1133">Transmembrane helix</keyword>
<geneLocation type="plasmid" evidence="2 3">
    <name>C</name>
</geneLocation>
<keyword evidence="2" id="KW-0614">Plasmid</keyword>
<evidence type="ECO:0000256" key="1">
    <source>
        <dbReference type="SAM" id="Phobius"/>
    </source>
</evidence>
<feature type="transmembrane region" description="Helical" evidence="1">
    <location>
        <begin position="21"/>
        <end position="39"/>
    </location>
</feature>
<dbReference type="KEGG" id="same:SAMCFNEI73_pC1788"/>
<accession>A0A1L3LZH2</accession>
<proteinExistence type="predicted"/>